<dbReference type="PANTHER" id="PTHR30469">
    <property type="entry name" value="MULTIDRUG RESISTANCE PROTEIN MDTA"/>
    <property type="match status" value="1"/>
</dbReference>
<comment type="similarity">
    <text evidence="1">Belongs to the membrane fusion protein (MFP) (TC 8.A.1) family.</text>
</comment>
<dbReference type="PANTHER" id="PTHR30469:SF15">
    <property type="entry name" value="HLYD FAMILY OF SECRETION PROTEINS"/>
    <property type="match status" value="1"/>
</dbReference>
<proteinExistence type="inferred from homology"/>
<evidence type="ECO:0000313" key="5">
    <source>
        <dbReference type="Proteomes" id="UP001595711"/>
    </source>
</evidence>
<dbReference type="Gene3D" id="2.40.50.100">
    <property type="match status" value="1"/>
</dbReference>
<dbReference type="SUPFAM" id="SSF111369">
    <property type="entry name" value="HlyD-like secretion proteins"/>
    <property type="match status" value="1"/>
</dbReference>
<feature type="domain" description="CusB-like beta-barrel" evidence="2">
    <location>
        <begin position="231"/>
        <end position="299"/>
    </location>
</feature>
<evidence type="ECO:0000259" key="2">
    <source>
        <dbReference type="Pfam" id="PF25954"/>
    </source>
</evidence>
<dbReference type="Pfam" id="PF25973">
    <property type="entry name" value="BSH_CzcB"/>
    <property type="match status" value="1"/>
</dbReference>
<sequence>MKRITKIGLSAAGLALLATGGMYVLKSRQEARALAESGGRPAVTATAPQRFEGLEFAPADLVTVQTVDLRRAVRLSGTLQPLDQSQVRAEVAATVEDVMVRRGERVQKGQLLAKLDTADLGARLREKQSNLDSARSALNLAAINREKAATLAKSGYKSQTALDEAENTWRTARANVAAMEQQVTMAKKALNDAAIYAPIGGLIGDRFVNPGERVAVDARLFTIADLDTMEVEALVPARDVPQLKPGQRVVLHVEGFGTREFDARIARINPTAQSGTRSIPVFVLLRNPDLVLRGGMFGTGEAVLAEIDGAIAVPADAVRHEKDETVIYVLASDRLERRKVTVLLDGTTDGRVALGGEIKPGETVIATPGLRLNDGLPARISGR</sequence>
<dbReference type="InterPro" id="IPR058792">
    <property type="entry name" value="Beta-barrel_RND_2"/>
</dbReference>
<gene>
    <name evidence="4" type="ORF">ACFOOQ_12735</name>
</gene>
<organism evidence="4 5">
    <name type="scientific">Ferrovibrio xuzhouensis</name>
    <dbReference type="NCBI Taxonomy" id="1576914"/>
    <lineage>
        <taxon>Bacteria</taxon>
        <taxon>Pseudomonadati</taxon>
        <taxon>Pseudomonadota</taxon>
        <taxon>Alphaproteobacteria</taxon>
        <taxon>Rhodospirillales</taxon>
        <taxon>Rhodospirillaceae</taxon>
        <taxon>Ferrovibrio</taxon>
    </lineage>
</organism>
<dbReference type="InterPro" id="IPR058647">
    <property type="entry name" value="BSH_CzcB-like"/>
</dbReference>
<dbReference type="EMBL" id="JBHRYJ010000002">
    <property type="protein sequence ID" value="MFC3676415.1"/>
    <property type="molecule type" value="Genomic_DNA"/>
</dbReference>
<dbReference type="NCBIfam" id="TIGR01730">
    <property type="entry name" value="RND_mfp"/>
    <property type="match status" value="1"/>
</dbReference>
<dbReference type="Gene3D" id="1.10.287.470">
    <property type="entry name" value="Helix hairpin bin"/>
    <property type="match status" value="1"/>
</dbReference>
<dbReference type="InterPro" id="IPR006143">
    <property type="entry name" value="RND_pump_MFP"/>
</dbReference>
<protein>
    <submittedName>
        <fullName evidence="4">Efflux RND transporter periplasmic adaptor subunit</fullName>
    </submittedName>
</protein>
<dbReference type="Pfam" id="PF25954">
    <property type="entry name" value="Beta-barrel_RND_2"/>
    <property type="match status" value="1"/>
</dbReference>
<keyword evidence="5" id="KW-1185">Reference proteome</keyword>
<comment type="caution">
    <text evidence="4">The sequence shown here is derived from an EMBL/GenBank/DDBJ whole genome shotgun (WGS) entry which is preliminary data.</text>
</comment>
<reference evidence="5" key="1">
    <citation type="journal article" date="2019" name="Int. J. Syst. Evol. Microbiol.">
        <title>The Global Catalogue of Microorganisms (GCM) 10K type strain sequencing project: providing services to taxonomists for standard genome sequencing and annotation.</title>
        <authorList>
            <consortium name="The Broad Institute Genomics Platform"/>
            <consortium name="The Broad Institute Genome Sequencing Center for Infectious Disease"/>
            <person name="Wu L."/>
            <person name="Ma J."/>
        </authorList>
    </citation>
    <scope>NUCLEOTIDE SEQUENCE [LARGE SCALE GENOMIC DNA]</scope>
    <source>
        <strain evidence="5">KCTC 42182</strain>
    </source>
</reference>
<evidence type="ECO:0000313" key="4">
    <source>
        <dbReference type="EMBL" id="MFC3676415.1"/>
    </source>
</evidence>
<evidence type="ECO:0000256" key="1">
    <source>
        <dbReference type="ARBA" id="ARBA00009477"/>
    </source>
</evidence>
<feature type="domain" description="CzcB-like barrel-sandwich hybrid" evidence="3">
    <location>
        <begin position="85"/>
        <end position="225"/>
    </location>
</feature>
<evidence type="ECO:0000259" key="3">
    <source>
        <dbReference type="Pfam" id="PF25973"/>
    </source>
</evidence>
<dbReference type="RefSeq" id="WP_379726987.1">
    <property type="nucleotide sequence ID" value="NZ_JBHRYJ010000002.1"/>
</dbReference>
<name>A0ABV7VFX0_9PROT</name>
<dbReference type="Gene3D" id="2.40.30.170">
    <property type="match status" value="1"/>
</dbReference>
<dbReference type="Proteomes" id="UP001595711">
    <property type="component" value="Unassembled WGS sequence"/>
</dbReference>
<dbReference type="Gene3D" id="2.40.420.20">
    <property type="match status" value="1"/>
</dbReference>
<accession>A0ABV7VFX0</accession>